<feature type="transmembrane region" description="Helical" evidence="1">
    <location>
        <begin position="42"/>
        <end position="66"/>
    </location>
</feature>
<dbReference type="CDD" id="cd01610">
    <property type="entry name" value="PAP2_like"/>
    <property type="match status" value="1"/>
</dbReference>
<feature type="transmembrane region" description="Helical" evidence="1">
    <location>
        <begin position="101"/>
        <end position="120"/>
    </location>
</feature>
<dbReference type="InterPro" id="IPR036938">
    <property type="entry name" value="PAP2/HPO_sf"/>
</dbReference>
<feature type="transmembrane region" description="Helical" evidence="1">
    <location>
        <begin position="132"/>
        <end position="150"/>
    </location>
</feature>
<evidence type="ECO:0000256" key="1">
    <source>
        <dbReference type="SAM" id="Phobius"/>
    </source>
</evidence>
<keyword evidence="4" id="KW-1185">Reference proteome</keyword>
<reference evidence="3 4" key="1">
    <citation type="submission" date="2023-06" db="EMBL/GenBank/DDBJ databases">
        <title>Pelomonas sp. PFR6 16S ribosomal RNA gene Genome sequencing and assembly.</title>
        <authorList>
            <person name="Woo H."/>
        </authorList>
    </citation>
    <scope>NUCLEOTIDE SEQUENCE [LARGE SCALE GENOMIC DNA]</scope>
    <source>
        <strain evidence="3 4">PFR6</strain>
    </source>
</reference>
<keyword evidence="1" id="KW-1133">Transmembrane helix</keyword>
<evidence type="ECO:0000259" key="2">
    <source>
        <dbReference type="SMART" id="SM00014"/>
    </source>
</evidence>
<feature type="transmembrane region" description="Helical" evidence="1">
    <location>
        <begin position="72"/>
        <end position="94"/>
    </location>
</feature>
<dbReference type="InterPro" id="IPR000326">
    <property type="entry name" value="PAP2/HPO"/>
</dbReference>
<keyword evidence="1" id="KW-0472">Membrane</keyword>
<gene>
    <name evidence="3" type="ORF">QWJ38_03040</name>
</gene>
<dbReference type="Proteomes" id="UP001228044">
    <property type="component" value="Unassembled WGS sequence"/>
</dbReference>
<dbReference type="SUPFAM" id="SSF48317">
    <property type="entry name" value="Acid phosphatase/Vanadium-dependent haloperoxidase"/>
    <property type="match status" value="1"/>
</dbReference>
<dbReference type="EMBL" id="JAUHHC010000001">
    <property type="protein sequence ID" value="MDN3919250.1"/>
    <property type="molecule type" value="Genomic_DNA"/>
</dbReference>
<accession>A0ABT8DLF3</accession>
<sequence>MAFFSWQWLSRLGEAQILLPLVLLAAAWLWRGAGQGRLALRWLLSLAFVAALTTLSKLAFMGWAWGVADWDFTGLSGHAMFAAACLPMLAWVALARCRRPLVRRAGVALAFALAAAIAYSRLPLRAHSPSELLLGFALGAAASLVSLAGLPRQLPRLPHRLPAALAAALLILPVSAPRSRTHDWVMALSLQLSGREQPYTRESLLREPAAMPSSMQPLPALLDQ</sequence>
<protein>
    <submittedName>
        <fullName evidence="3">Phosphatase PAP2 family protein</fullName>
    </submittedName>
</protein>
<organism evidence="3 4">
    <name type="scientific">Roseateles violae</name>
    <dbReference type="NCBI Taxonomy" id="3058042"/>
    <lineage>
        <taxon>Bacteria</taxon>
        <taxon>Pseudomonadati</taxon>
        <taxon>Pseudomonadota</taxon>
        <taxon>Betaproteobacteria</taxon>
        <taxon>Burkholderiales</taxon>
        <taxon>Sphaerotilaceae</taxon>
        <taxon>Roseateles</taxon>
    </lineage>
</organism>
<dbReference type="Gene3D" id="1.20.144.10">
    <property type="entry name" value="Phosphatidic acid phosphatase type 2/haloperoxidase"/>
    <property type="match status" value="1"/>
</dbReference>
<comment type="caution">
    <text evidence="3">The sequence shown here is derived from an EMBL/GenBank/DDBJ whole genome shotgun (WGS) entry which is preliminary data.</text>
</comment>
<keyword evidence="1" id="KW-0812">Transmembrane</keyword>
<proteinExistence type="predicted"/>
<name>A0ABT8DLF3_9BURK</name>
<evidence type="ECO:0000313" key="4">
    <source>
        <dbReference type="Proteomes" id="UP001228044"/>
    </source>
</evidence>
<dbReference type="RefSeq" id="WP_290357557.1">
    <property type="nucleotide sequence ID" value="NZ_JAUHHC010000001.1"/>
</dbReference>
<feature type="transmembrane region" description="Helical" evidence="1">
    <location>
        <begin position="12"/>
        <end position="30"/>
    </location>
</feature>
<dbReference type="Pfam" id="PF01569">
    <property type="entry name" value="PAP2"/>
    <property type="match status" value="1"/>
</dbReference>
<dbReference type="SMART" id="SM00014">
    <property type="entry name" value="acidPPc"/>
    <property type="match status" value="1"/>
</dbReference>
<feature type="domain" description="Phosphatidic acid phosphatase type 2/haloperoxidase" evidence="2">
    <location>
        <begin position="18"/>
        <end position="147"/>
    </location>
</feature>
<evidence type="ECO:0000313" key="3">
    <source>
        <dbReference type="EMBL" id="MDN3919250.1"/>
    </source>
</evidence>